<dbReference type="OrthoDB" id="9803036at2"/>
<dbReference type="AlphaFoldDB" id="A0A4Q0VWB1"/>
<dbReference type="InterPro" id="IPR052265">
    <property type="entry name" value="Gamma-CA"/>
</dbReference>
<reference evidence="1 2" key="1">
    <citation type="journal article" date="2019" name="Int. J. Syst. Evol. Microbiol.">
        <title>Anaerobacillus alkaliphilus sp. nov., a novel alkaliphilic and moderately halophilic bacterium.</title>
        <authorList>
            <person name="Borsodi A.K."/>
            <person name="Aszalos J.M."/>
            <person name="Bihari P."/>
            <person name="Nagy I."/>
            <person name="Schumann P."/>
            <person name="Sproer C."/>
            <person name="Kovacs A.L."/>
            <person name="Boka K."/>
            <person name="Dobosy P."/>
            <person name="Ovari M."/>
            <person name="Szili-Kovacs T."/>
            <person name="Toth E."/>
        </authorList>
    </citation>
    <scope>NUCLEOTIDE SEQUENCE [LARGE SCALE GENOMIC DNA]</scope>
    <source>
        <strain evidence="1 2">B16-10</strain>
    </source>
</reference>
<dbReference type="InterPro" id="IPR011004">
    <property type="entry name" value="Trimer_LpxA-like_sf"/>
</dbReference>
<dbReference type="SUPFAM" id="SSF51161">
    <property type="entry name" value="Trimeric LpxA-like enzymes"/>
    <property type="match status" value="1"/>
</dbReference>
<dbReference type="PANTHER" id="PTHR43360">
    <property type="entry name" value="CARBON DIOXIDE CONCENTRATING MECHANISM PROTEIN CCMM"/>
    <property type="match status" value="1"/>
</dbReference>
<dbReference type="Proteomes" id="UP000290649">
    <property type="component" value="Unassembled WGS sequence"/>
</dbReference>
<organism evidence="1 2">
    <name type="scientific">Anaerobacillus alkaliphilus</name>
    <dbReference type="NCBI Taxonomy" id="1548597"/>
    <lineage>
        <taxon>Bacteria</taxon>
        <taxon>Bacillati</taxon>
        <taxon>Bacillota</taxon>
        <taxon>Bacilli</taxon>
        <taxon>Bacillales</taxon>
        <taxon>Bacillaceae</taxon>
        <taxon>Anaerobacillus</taxon>
    </lineage>
</organism>
<accession>A0A4Q0VWB1</accession>
<evidence type="ECO:0000313" key="2">
    <source>
        <dbReference type="Proteomes" id="UP000290649"/>
    </source>
</evidence>
<keyword evidence="2" id="KW-1185">Reference proteome</keyword>
<dbReference type="PANTHER" id="PTHR43360:SF1">
    <property type="entry name" value="CARBOXYSOME ASSEMBLY PROTEIN CCMM"/>
    <property type="match status" value="1"/>
</dbReference>
<proteinExistence type="predicted"/>
<comment type="caution">
    <text evidence="1">The sequence shown here is derived from an EMBL/GenBank/DDBJ whole genome shotgun (WGS) entry which is preliminary data.</text>
</comment>
<evidence type="ECO:0000313" key="1">
    <source>
        <dbReference type="EMBL" id="RXJ02491.1"/>
    </source>
</evidence>
<name>A0A4Q0VWB1_9BACI</name>
<dbReference type="EMBL" id="QOUX01000024">
    <property type="protein sequence ID" value="RXJ02491.1"/>
    <property type="molecule type" value="Genomic_DNA"/>
</dbReference>
<sequence>MYGNNVFIGYNPPTSVNPYPKYPSIHTTVFISPFTLIIGDVTIRENVFIAPFVSVRADEGTPFYIGEHTNLQDGVILHGLRDQYVIVNDRKYSIYIGRGVSCAHSSLIHGPCLVEDDVFIGFSSTVFNSQIGKGTFISSGAVVTNGVILKPNSFVPPGASIDTQEKANSLVTVPLDREEFAREVQRVNNEFPSAYSMFFGSNKCSCGLTC</sequence>
<dbReference type="Gene3D" id="2.160.10.10">
    <property type="entry name" value="Hexapeptide repeat proteins"/>
    <property type="match status" value="1"/>
</dbReference>
<protein>
    <submittedName>
        <fullName evidence="1">Carbonate dehydratase</fullName>
    </submittedName>
</protein>
<gene>
    <name evidence="1" type="ORF">DS745_06490</name>
</gene>